<dbReference type="Proteomes" id="UP000193920">
    <property type="component" value="Unassembled WGS sequence"/>
</dbReference>
<dbReference type="GO" id="GO:0006412">
    <property type="term" value="P:translation"/>
    <property type="evidence" value="ECO:0007669"/>
    <property type="project" value="EnsemblFungi"/>
</dbReference>
<evidence type="ECO:0000256" key="3">
    <source>
        <dbReference type="ARBA" id="ARBA00008105"/>
    </source>
</evidence>
<comment type="subunit">
    <text evidence="6">Component of the ribosomal small subunit (SSU) processome.</text>
</comment>
<sequence length="259" mass="30810">MSSLRNAVHRREHRERSQLASRERLGLLEKHKDYVLRARDYNKKQKRLRALQLKAAFKNPDEFYFKMQTTKTKNGVHIAERNEKFSAEFLKLLKTQDKNYVNYQNSINKFKIDKLKNAMHFVENNQGEIDEEDSEINETKKSNHTIFVDDEEEVKNFDAAKHFNTYPELLSRKFNRPTKEIIKSAKLNIDDNINVEKLVKARSKNIRELSSRIQREKNLTSVQNEMDIQKALMGKGRRRKVGTDKNGLPIYKWKQERKK</sequence>
<reference evidence="7 8" key="1">
    <citation type="submission" date="2016-08" db="EMBL/GenBank/DDBJ databases">
        <title>A Parts List for Fungal Cellulosomes Revealed by Comparative Genomics.</title>
        <authorList>
            <consortium name="DOE Joint Genome Institute"/>
            <person name="Haitjema C.H."/>
            <person name="Gilmore S.P."/>
            <person name="Henske J.K."/>
            <person name="Solomon K.V."/>
            <person name="De Groot R."/>
            <person name="Kuo A."/>
            <person name="Mondo S.J."/>
            <person name="Salamov A.A."/>
            <person name="Labutti K."/>
            <person name="Zhao Z."/>
            <person name="Chiniquy J."/>
            <person name="Barry K."/>
            <person name="Brewer H.M."/>
            <person name="Purvine S.O."/>
            <person name="Wright A.T."/>
            <person name="Boxma B."/>
            <person name="Van Alen T."/>
            <person name="Hackstein J.H."/>
            <person name="Baker S.E."/>
            <person name="Grigoriev I.V."/>
            <person name="O'Malley M.A."/>
        </authorList>
    </citation>
    <scope>NUCLEOTIDE SEQUENCE [LARGE SCALE GENOMIC DNA]</scope>
    <source>
        <strain evidence="7 8">G1</strain>
    </source>
</reference>
<evidence type="ECO:0000256" key="1">
    <source>
        <dbReference type="ARBA" id="ARBA00004099"/>
    </source>
</evidence>
<comment type="caution">
    <text evidence="7">The sequence shown here is derived from an EMBL/GenBank/DDBJ whole genome shotgun (WGS) entry which is preliminary data.</text>
</comment>
<dbReference type="STRING" id="1754190.A0A1Y2CE88"/>
<comment type="subcellular location">
    <subcellularLocation>
        <location evidence="2 6">Nucleus</location>
        <location evidence="2 6">Nucleolus</location>
    </subcellularLocation>
</comment>
<evidence type="ECO:0000313" key="7">
    <source>
        <dbReference type="EMBL" id="ORY45380.1"/>
    </source>
</evidence>
<dbReference type="GO" id="GO:0000472">
    <property type="term" value="P:endonucleolytic cleavage to generate mature 5'-end of SSU-rRNA from (SSU-rRNA, 5.8S rRNA, LSU-rRNA)"/>
    <property type="evidence" value="ECO:0007669"/>
    <property type="project" value="EnsemblFungi"/>
</dbReference>
<keyword evidence="8" id="KW-1185">Reference proteome</keyword>
<evidence type="ECO:0000256" key="2">
    <source>
        <dbReference type="ARBA" id="ARBA00004604"/>
    </source>
</evidence>
<dbReference type="OrthoDB" id="29058at2759"/>
<evidence type="ECO:0000313" key="8">
    <source>
        <dbReference type="Proteomes" id="UP000193920"/>
    </source>
</evidence>
<gene>
    <name evidence="7" type="ORF">LY90DRAFT_384865</name>
</gene>
<comment type="similarity">
    <text evidence="3 6">Belongs to the UTP11 family.</text>
</comment>
<dbReference type="PIRSF" id="PIRSF015952">
    <property type="entry name" value="U3snoRNP11"/>
    <property type="match status" value="1"/>
</dbReference>
<dbReference type="GO" id="GO:0032040">
    <property type="term" value="C:small-subunit processome"/>
    <property type="evidence" value="ECO:0007669"/>
    <property type="project" value="UniProtKB-UniRule"/>
</dbReference>
<evidence type="ECO:0000256" key="5">
    <source>
        <dbReference type="ARBA" id="ARBA00023242"/>
    </source>
</evidence>
<proteinExistence type="inferred from homology"/>
<dbReference type="EMBL" id="MCOG01000111">
    <property type="protein sequence ID" value="ORY45380.1"/>
    <property type="molecule type" value="Genomic_DNA"/>
</dbReference>
<dbReference type="Pfam" id="PF03998">
    <property type="entry name" value="Utp11"/>
    <property type="match status" value="1"/>
</dbReference>
<dbReference type="GO" id="GO:0000480">
    <property type="term" value="P:endonucleolytic cleavage in 5'-ETS of tricistronic rRNA transcript (SSU-rRNA, 5.8S rRNA, LSU-rRNA)"/>
    <property type="evidence" value="ECO:0007669"/>
    <property type="project" value="EnsemblFungi"/>
</dbReference>
<keyword evidence="4 6" id="KW-0698">rRNA processing</keyword>
<dbReference type="PANTHER" id="PTHR12838">
    <property type="entry name" value="U3 SMALL NUCLEOLAR RNA-ASSOCIATED PROTEIN 11"/>
    <property type="match status" value="1"/>
</dbReference>
<evidence type="ECO:0000256" key="6">
    <source>
        <dbReference type="PIRNR" id="PIRNR015952"/>
    </source>
</evidence>
<protein>
    <recommendedName>
        <fullName evidence="6">U3 small nucleolar RNA-associated protein 11</fullName>
        <shortName evidence="6">U3 snoRNA-associated protein 11</shortName>
    </recommendedName>
</protein>
<dbReference type="PANTHER" id="PTHR12838:SF0">
    <property type="entry name" value="U3 SMALL NUCLEOLAR RNA-ASSOCIATED PROTEIN 11-RELATED"/>
    <property type="match status" value="1"/>
</dbReference>
<dbReference type="InterPro" id="IPR007144">
    <property type="entry name" value="SSU_processome_Utp11"/>
</dbReference>
<organism evidence="7 8">
    <name type="scientific">Neocallimastix californiae</name>
    <dbReference type="NCBI Taxonomy" id="1754190"/>
    <lineage>
        <taxon>Eukaryota</taxon>
        <taxon>Fungi</taxon>
        <taxon>Fungi incertae sedis</taxon>
        <taxon>Chytridiomycota</taxon>
        <taxon>Chytridiomycota incertae sedis</taxon>
        <taxon>Neocallimastigomycetes</taxon>
        <taxon>Neocallimastigales</taxon>
        <taxon>Neocallimastigaceae</taxon>
        <taxon>Neocallimastix</taxon>
    </lineage>
</organism>
<dbReference type="GO" id="GO:0000447">
    <property type="term" value="P:endonucleolytic cleavage in ITS1 to separate SSU-rRNA from 5.8S rRNA and LSU-rRNA from tricistronic rRNA transcript (SSU-rRNA, 5.8S rRNA, LSU-rRNA)"/>
    <property type="evidence" value="ECO:0007669"/>
    <property type="project" value="EnsemblFungi"/>
</dbReference>
<accession>A0A1Y2CE88</accession>
<dbReference type="AlphaFoldDB" id="A0A1Y2CE88"/>
<comment type="function">
    <text evidence="1 6">Involved in nucleolar processing of pre-18S ribosomal RNA.</text>
</comment>
<name>A0A1Y2CE88_9FUNG</name>
<keyword evidence="5 6" id="KW-0539">Nucleus</keyword>
<evidence type="ECO:0000256" key="4">
    <source>
        <dbReference type="ARBA" id="ARBA00022552"/>
    </source>
</evidence>